<dbReference type="InterPro" id="IPR000330">
    <property type="entry name" value="SNF2_N"/>
</dbReference>
<dbReference type="PROSITE" id="PS51192">
    <property type="entry name" value="HELICASE_ATP_BIND_1"/>
    <property type="match status" value="1"/>
</dbReference>
<dbReference type="Gene3D" id="3.40.50.300">
    <property type="entry name" value="P-loop containing nucleotide triphosphate hydrolases"/>
    <property type="match status" value="1"/>
</dbReference>
<dbReference type="CDD" id="cd09117">
    <property type="entry name" value="PLDc_Bfil_DEXD_like"/>
    <property type="match status" value="1"/>
</dbReference>
<feature type="domain" description="Helicase ATP-binding" evidence="2">
    <location>
        <begin position="266"/>
        <end position="416"/>
    </location>
</feature>
<accession>A0ABP8H4X6</accession>
<keyword evidence="5" id="KW-1185">Reference proteome</keyword>
<evidence type="ECO:0000259" key="1">
    <source>
        <dbReference type="PROSITE" id="PS50035"/>
    </source>
</evidence>
<dbReference type="SMART" id="SM00490">
    <property type="entry name" value="HELICc"/>
    <property type="match status" value="1"/>
</dbReference>
<gene>
    <name evidence="4" type="ORF">GCM10023184_28400</name>
</gene>
<dbReference type="Gene3D" id="3.40.50.10810">
    <property type="entry name" value="Tandem AAA-ATPase domain"/>
    <property type="match status" value="1"/>
</dbReference>
<dbReference type="SMART" id="SM00487">
    <property type="entry name" value="DEXDc"/>
    <property type="match status" value="1"/>
</dbReference>
<dbReference type="InterPro" id="IPR001736">
    <property type="entry name" value="PLipase_D/transphosphatidylase"/>
</dbReference>
<proteinExistence type="predicted"/>
<dbReference type="SUPFAM" id="SSF52540">
    <property type="entry name" value="P-loop containing nucleoside triphosphate hydrolases"/>
    <property type="match status" value="2"/>
</dbReference>
<sequence length="908" mass="103136">MARSSAKTLINQGEFDFNSAENQLPRQEQFPLNIKRLDRSVSTVILQDIQFSTGCLIVTGFTSLSQIIDVFGGELGRGKHIRIILGFEPLVVARKRWKAVPLEQEMKDYWLEQGFSPTKCGAVIETINRIRDGQILFKTKDRLHAKLYVTDTHATLGSSNFSKSGLQVQSEANVRFAKIAKGDVSKEYQSINAIAEYYFRIGIDYSEKIVALLGELLRVVDWKEALARAVSELLESDYVREYLKVFESPGQQRLWPSQKHGIHQGLQILQEQGSLLVADPTGAGKTRMLSTLQLAVVNWLWTIGRGNRSNSLVVAPPLVLNSRRSEQLQLQKLLSDPISQGVLSMPNSYHYKIANEKLRIANVLVIDEAHNYLNTFSIRSNAIAQHVADFVILSTATPINKRAEDLLRLVELLDPDNLGDDELADFKQLYTSPKKALEDDPDVLRKLRSYIWKFTLRRTKSDLNELVDSDRAAYTNVLGECCRYPDQKHEVYQTGETDEDKRLADEVDRLAQKLQGVIYLRTLRLPFGVSWDVDQKRKYVQQRLRIAQALSVHRVRATLRSSRAALIELIYGTKHAVSEFRLDMIPKQTGDVLSTIDSLERTTPEFPELKDFMPEWLKDPEQYKVACETEREIYRRIASLAVKISDSREQGKAGVLTGYMKRHSLVVAFDHTIITLYVIEKMLQEQKVDCQIASGGGSGHRQSVIDQLKLGSTVRNKIFLCSDSMSEGVNLQASRAMVILDMPSLLRLAEQRIGRIDQMDSDHSRIFIYWPNDSESFALKADAQLIRTTELTQKLLGANIRLPDALYERLDQVRSFTAAEVIDELKKLQAETDQEWDGVNDAFSDVRRLVSGPNSLIDGGQYDELKNSQASVRCKVSFVGARSSWCFIALRGRKERVNRWLLSTTMKW</sequence>
<feature type="domain" description="PLD phosphodiesterase" evidence="1">
    <location>
        <begin position="139"/>
        <end position="165"/>
    </location>
</feature>
<protein>
    <recommendedName>
        <fullName evidence="6">Helicase</fullName>
    </recommendedName>
</protein>
<dbReference type="PROSITE" id="PS50035">
    <property type="entry name" value="PLD"/>
    <property type="match status" value="1"/>
</dbReference>
<dbReference type="InterPro" id="IPR038718">
    <property type="entry name" value="SNF2-like_sf"/>
</dbReference>
<dbReference type="Pfam" id="PF00176">
    <property type="entry name" value="SNF2-rel_dom"/>
    <property type="match status" value="1"/>
</dbReference>
<evidence type="ECO:0000313" key="5">
    <source>
        <dbReference type="Proteomes" id="UP001501725"/>
    </source>
</evidence>
<dbReference type="InterPro" id="IPR001650">
    <property type="entry name" value="Helicase_C-like"/>
</dbReference>
<dbReference type="EMBL" id="BAABGY010000008">
    <property type="protein sequence ID" value="GAA4334388.1"/>
    <property type="molecule type" value="Genomic_DNA"/>
</dbReference>
<reference evidence="5" key="1">
    <citation type="journal article" date="2019" name="Int. J. Syst. Evol. Microbiol.">
        <title>The Global Catalogue of Microorganisms (GCM) 10K type strain sequencing project: providing services to taxonomists for standard genome sequencing and annotation.</title>
        <authorList>
            <consortium name="The Broad Institute Genomics Platform"/>
            <consortium name="The Broad Institute Genome Sequencing Center for Infectious Disease"/>
            <person name="Wu L."/>
            <person name="Ma J."/>
        </authorList>
    </citation>
    <scope>NUCLEOTIDE SEQUENCE [LARGE SCALE GENOMIC DNA]</scope>
    <source>
        <strain evidence="5">JCM 17919</strain>
    </source>
</reference>
<organism evidence="4 5">
    <name type="scientific">Flaviaesturariibacter amylovorans</name>
    <dbReference type="NCBI Taxonomy" id="1084520"/>
    <lineage>
        <taxon>Bacteria</taxon>
        <taxon>Pseudomonadati</taxon>
        <taxon>Bacteroidota</taxon>
        <taxon>Chitinophagia</taxon>
        <taxon>Chitinophagales</taxon>
        <taxon>Chitinophagaceae</taxon>
        <taxon>Flaviaestuariibacter</taxon>
    </lineage>
</organism>
<dbReference type="Pfam" id="PF00271">
    <property type="entry name" value="Helicase_C"/>
    <property type="match status" value="1"/>
</dbReference>
<evidence type="ECO:0000259" key="2">
    <source>
        <dbReference type="PROSITE" id="PS51192"/>
    </source>
</evidence>
<dbReference type="PANTHER" id="PTHR10799">
    <property type="entry name" value="SNF2/RAD54 HELICASE FAMILY"/>
    <property type="match status" value="1"/>
</dbReference>
<comment type="caution">
    <text evidence="4">The sequence shown here is derived from an EMBL/GenBank/DDBJ whole genome shotgun (WGS) entry which is preliminary data.</text>
</comment>
<feature type="domain" description="Helicase C-terminal" evidence="3">
    <location>
        <begin position="655"/>
        <end position="814"/>
    </location>
</feature>
<dbReference type="InterPro" id="IPR014001">
    <property type="entry name" value="Helicase_ATP-bd"/>
</dbReference>
<name>A0ABP8H4X6_9BACT</name>
<evidence type="ECO:0008006" key="6">
    <source>
        <dbReference type="Google" id="ProtNLM"/>
    </source>
</evidence>
<dbReference type="InterPro" id="IPR027417">
    <property type="entry name" value="P-loop_NTPase"/>
</dbReference>
<dbReference type="PROSITE" id="PS51194">
    <property type="entry name" value="HELICASE_CTER"/>
    <property type="match status" value="1"/>
</dbReference>
<evidence type="ECO:0000259" key="3">
    <source>
        <dbReference type="PROSITE" id="PS51194"/>
    </source>
</evidence>
<dbReference type="Proteomes" id="UP001501725">
    <property type="component" value="Unassembled WGS sequence"/>
</dbReference>
<dbReference type="RefSeq" id="WP_345256417.1">
    <property type="nucleotide sequence ID" value="NZ_BAABGY010000008.1"/>
</dbReference>
<dbReference type="Gene3D" id="3.30.870.10">
    <property type="entry name" value="Endonuclease Chain A"/>
    <property type="match status" value="1"/>
</dbReference>
<evidence type="ECO:0000313" key="4">
    <source>
        <dbReference type="EMBL" id="GAA4334388.1"/>
    </source>
</evidence>